<reference evidence="2 3" key="1">
    <citation type="submission" date="2017-07" db="EMBL/GenBank/DDBJ databases">
        <title>Draft whole genome sequences of clinical Proprionibacteriaceae strains.</title>
        <authorList>
            <person name="Bernier A.-M."/>
            <person name="Bernard K."/>
            <person name="Domingo M.-C."/>
        </authorList>
    </citation>
    <scope>NUCLEOTIDE SEQUENCE [LARGE SCALE GENOMIC DNA]</scope>
    <source>
        <strain evidence="2 3">NML 130396</strain>
    </source>
</reference>
<dbReference type="EMBL" id="NMVQ01000047">
    <property type="protein sequence ID" value="OYO16617.1"/>
    <property type="molecule type" value="Genomic_DNA"/>
</dbReference>
<feature type="region of interest" description="Disordered" evidence="1">
    <location>
        <begin position="119"/>
        <end position="138"/>
    </location>
</feature>
<name>A0A255GLA0_9ACTN</name>
<evidence type="ECO:0000256" key="1">
    <source>
        <dbReference type="SAM" id="MobiDB-lite"/>
    </source>
</evidence>
<sequence>MSNHDPVTDHARHALQMHTSEDTAALIYTGLAIADAINRLADVLTQPDADPESTPITCSGVLDLDHKLRCPMPHPLTEAELNQWTRAMPDLADQNGHTWHYMDTRGGVTDWTNAQGDRLDSDQLVDRHSPLHAQRGDR</sequence>
<protein>
    <submittedName>
        <fullName evidence="2">Uncharacterized protein</fullName>
    </submittedName>
</protein>
<dbReference type="AlphaFoldDB" id="A0A255GLA0"/>
<evidence type="ECO:0000313" key="2">
    <source>
        <dbReference type="EMBL" id="OYO16617.1"/>
    </source>
</evidence>
<evidence type="ECO:0000313" key="3">
    <source>
        <dbReference type="Proteomes" id="UP000216311"/>
    </source>
</evidence>
<gene>
    <name evidence="2" type="ORF">CGZ93_17815</name>
</gene>
<accession>A0A255GLA0</accession>
<keyword evidence="3" id="KW-1185">Reference proteome</keyword>
<organism evidence="2 3">
    <name type="scientific">Enemella dayhoffiae</name>
    <dbReference type="NCBI Taxonomy" id="2016507"/>
    <lineage>
        <taxon>Bacteria</taxon>
        <taxon>Bacillati</taxon>
        <taxon>Actinomycetota</taxon>
        <taxon>Actinomycetes</taxon>
        <taxon>Propionibacteriales</taxon>
        <taxon>Propionibacteriaceae</taxon>
        <taxon>Enemella</taxon>
    </lineage>
</organism>
<dbReference type="Proteomes" id="UP000216311">
    <property type="component" value="Unassembled WGS sequence"/>
</dbReference>
<proteinExistence type="predicted"/>
<comment type="caution">
    <text evidence="2">The sequence shown here is derived from an EMBL/GenBank/DDBJ whole genome shotgun (WGS) entry which is preliminary data.</text>
</comment>